<organism evidence="3 4">
    <name type="scientific">Caenorhabditis briggsae</name>
    <dbReference type="NCBI Taxonomy" id="6238"/>
    <lineage>
        <taxon>Eukaryota</taxon>
        <taxon>Metazoa</taxon>
        <taxon>Ecdysozoa</taxon>
        <taxon>Nematoda</taxon>
        <taxon>Chromadorea</taxon>
        <taxon>Rhabditida</taxon>
        <taxon>Rhabditina</taxon>
        <taxon>Rhabditomorpha</taxon>
        <taxon>Rhabditoidea</taxon>
        <taxon>Rhabditidae</taxon>
        <taxon>Peloderinae</taxon>
        <taxon>Caenorhabditis</taxon>
    </lineage>
</organism>
<dbReference type="InParanoid" id="B6IF95"/>
<protein>
    <submittedName>
        <fullName evidence="3">Protein CBG25610</fullName>
    </submittedName>
</protein>
<dbReference type="HOGENOM" id="CLU_2656671_0_0_1"/>
<gene>
    <name evidence="3" type="ORF">CBG25610</name>
    <name evidence="3" type="ORF">CBG_25610</name>
</gene>
<feature type="compositionally biased region" description="Basic and acidic residues" evidence="1">
    <location>
        <begin position="54"/>
        <end position="70"/>
    </location>
</feature>
<accession>B6IF95</accession>
<evidence type="ECO:0000256" key="1">
    <source>
        <dbReference type="SAM" id="MobiDB-lite"/>
    </source>
</evidence>
<keyword evidence="2" id="KW-0732">Signal</keyword>
<sequence>MSHSFYWLHLLLLLHLKSSDLLSHPKRNTEKEAKRHGRLDVRRRPVGQKKPRQKLTEEEEAKRSGWRADRQTAIGK</sequence>
<evidence type="ECO:0000313" key="4">
    <source>
        <dbReference type="Proteomes" id="UP000008549"/>
    </source>
</evidence>
<evidence type="ECO:0000256" key="2">
    <source>
        <dbReference type="SAM" id="SignalP"/>
    </source>
</evidence>
<dbReference type="AlphaFoldDB" id="B6IF95"/>
<feature type="signal peptide" evidence="2">
    <location>
        <begin position="1"/>
        <end position="19"/>
    </location>
</feature>
<reference evidence="3 4" key="1">
    <citation type="journal article" date="2003" name="PLoS Biol.">
        <title>The genome sequence of Caenorhabditis briggsae: a platform for comparative genomics.</title>
        <authorList>
            <person name="Stein L.D."/>
            <person name="Bao Z."/>
            <person name="Blasiar D."/>
            <person name="Blumenthal T."/>
            <person name="Brent M.R."/>
            <person name="Chen N."/>
            <person name="Chinwalla A."/>
            <person name="Clarke L."/>
            <person name="Clee C."/>
            <person name="Coghlan A."/>
            <person name="Coulson A."/>
            <person name="D'Eustachio P."/>
            <person name="Fitch D.H."/>
            <person name="Fulton L.A."/>
            <person name="Fulton R.E."/>
            <person name="Griffiths-Jones S."/>
            <person name="Harris T.W."/>
            <person name="Hillier L.W."/>
            <person name="Kamath R."/>
            <person name="Kuwabara P.E."/>
            <person name="Mardis E.R."/>
            <person name="Marra M.A."/>
            <person name="Miner T.L."/>
            <person name="Minx P."/>
            <person name="Mullikin J.C."/>
            <person name="Plumb R.W."/>
            <person name="Rogers J."/>
            <person name="Schein J.E."/>
            <person name="Sohrmann M."/>
            <person name="Spieth J."/>
            <person name="Stajich J.E."/>
            <person name="Wei C."/>
            <person name="Willey D."/>
            <person name="Wilson R.K."/>
            <person name="Durbin R."/>
            <person name="Waterston R.H."/>
        </authorList>
    </citation>
    <scope>NUCLEOTIDE SEQUENCE [LARGE SCALE GENOMIC DNA]</scope>
    <source>
        <strain evidence="3 4">AF16</strain>
    </source>
</reference>
<name>B6IF95_CAEBR</name>
<reference evidence="3 4" key="2">
    <citation type="journal article" date="2011" name="PLoS Genet.">
        <title>Caenorhabditis briggsae recombinant inbred line genotypes reveal inter-strain incompatibility and the evolution of recombination.</title>
        <authorList>
            <person name="Ross J.A."/>
            <person name="Koboldt D.C."/>
            <person name="Staisch J.E."/>
            <person name="Chamberlin H.M."/>
            <person name="Gupta B.P."/>
            <person name="Miller R.D."/>
            <person name="Baird S.E."/>
            <person name="Haag E.S."/>
        </authorList>
    </citation>
    <scope>NUCLEOTIDE SEQUENCE [LARGE SCALE GENOMIC DNA]</scope>
    <source>
        <strain evidence="3 4">AF16</strain>
    </source>
</reference>
<dbReference type="EMBL" id="HE601438">
    <property type="protein sequence ID" value="CAR98575.1"/>
    <property type="molecule type" value="Genomic_DNA"/>
</dbReference>
<feature type="chain" id="PRO_5002846443" evidence="2">
    <location>
        <begin position="20"/>
        <end position="76"/>
    </location>
</feature>
<dbReference type="GeneID" id="68917094"/>
<feature type="region of interest" description="Disordered" evidence="1">
    <location>
        <begin position="22"/>
        <end position="76"/>
    </location>
</feature>
<evidence type="ECO:0000313" key="3">
    <source>
        <dbReference type="EMBL" id="CAR98575.1"/>
    </source>
</evidence>
<dbReference type="Proteomes" id="UP000008549">
    <property type="component" value="Unassembled WGS sequence"/>
</dbReference>
<dbReference type="RefSeq" id="XP_045098146.1">
    <property type="nucleotide sequence ID" value="XM_045242436.1"/>
</dbReference>
<proteinExistence type="predicted"/>
<feature type="compositionally biased region" description="Basic and acidic residues" evidence="1">
    <location>
        <begin position="27"/>
        <end position="43"/>
    </location>
</feature>
<dbReference type="KEGG" id="cbr:CBG_25610"/>
<dbReference type="CTD" id="68917094"/>
<keyword evidence="4" id="KW-1185">Reference proteome</keyword>
<feature type="compositionally biased region" description="Basic residues" evidence="1">
    <location>
        <begin position="44"/>
        <end position="53"/>
    </location>
</feature>